<dbReference type="WBParaSite" id="Minc3s03552g34177">
    <property type="protein sequence ID" value="Minc3s03552g34177"/>
    <property type="gene ID" value="Minc3s03552g34177"/>
</dbReference>
<organism evidence="1 2">
    <name type="scientific">Meloidogyne incognita</name>
    <name type="common">Southern root-knot nematode worm</name>
    <name type="synonym">Oxyuris incognita</name>
    <dbReference type="NCBI Taxonomy" id="6306"/>
    <lineage>
        <taxon>Eukaryota</taxon>
        <taxon>Metazoa</taxon>
        <taxon>Ecdysozoa</taxon>
        <taxon>Nematoda</taxon>
        <taxon>Chromadorea</taxon>
        <taxon>Rhabditida</taxon>
        <taxon>Tylenchina</taxon>
        <taxon>Tylenchomorpha</taxon>
        <taxon>Tylenchoidea</taxon>
        <taxon>Meloidogynidae</taxon>
        <taxon>Meloidogyninae</taxon>
        <taxon>Meloidogyne</taxon>
        <taxon>Meloidogyne incognita group</taxon>
    </lineage>
</organism>
<dbReference type="AlphaFoldDB" id="A0A914N1W6"/>
<accession>A0A914N1W6</accession>
<protein>
    <submittedName>
        <fullName evidence="2">Motility protein</fullName>
    </submittedName>
</protein>
<sequence length="51" mass="5538">MFMDLLKQSVAGTLQQGVQNLQQQQAMALLMNTINASGIGIKTGHAYIDVF</sequence>
<dbReference type="Proteomes" id="UP000887563">
    <property type="component" value="Unplaced"/>
</dbReference>
<name>A0A914N1W6_MELIC</name>
<proteinExistence type="predicted"/>
<evidence type="ECO:0000313" key="2">
    <source>
        <dbReference type="WBParaSite" id="Minc3s03552g34177"/>
    </source>
</evidence>
<evidence type="ECO:0000313" key="1">
    <source>
        <dbReference type="Proteomes" id="UP000887563"/>
    </source>
</evidence>
<keyword evidence="1" id="KW-1185">Reference proteome</keyword>
<reference evidence="2" key="1">
    <citation type="submission" date="2022-11" db="UniProtKB">
        <authorList>
            <consortium name="WormBaseParasite"/>
        </authorList>
    </citation>
    <scope>IDENTIFICATION</scope>
</reference>